<organism evidence="2 3">
    <name type="scientific">Flavobacterium nitrogenifigens</name>
    <dbReference type="NCBI Taxonomy" id="1617283"/>
    <lineage>
        <taxon>Bacteria</taxon>
        <taxon>Pseudomonadati</taxon>
        <taxon>Bacteroidota</taxon>
        <taxon>Flavobacteriia</taxon>
        <taxon>Flavobacteriales</taxon>
        <taxon>Flavobacteriaceae</taxon>
        <taxon>Flavobacterium</taxon>
    </lineage>
</organism>
<sequence>MKLSTLIVTKNRVQELELTLKKLLGILDFTQHEVLVFIDGCKETHKLIAKYNWVKWSWNEKSVGASSARNFLYKKAEGNILVGLDDDAHPISENFVNKIENTFLQFPDVGIIAFQEVRGLFSTDEDAFKNRQTQLIQYKTADFIGCGFAVKKSVYDETRGFPTWIDIYGEESCLSIEVLDLGYEILYDNEIVVNHRIDKKKRLAQGRNYFRFEKQLKNSIYYYLVYYPKPILKIAKLLLHNFKKYALTDKKCFSLFFKAVFAATHNFFKVLKFRKPVSNQTLQRMKLLKGVQY</sequence>
<evidence type="ECO:0000313" key="3">
    <source>
        <dbReference type="Proteomes" id="UP000319267"/>
    </source>
</evidence>
<dbReference type="InterPro" id="IPR029044">
    <property type="entry name" value="Nucleotide-diphossugar_trans"/>
</dbReference>
<keyword evidence="3" id="KW-1185">Reference proteome</keyword>
<proteinExistence type="predicted"/>
<keyword evidence="2" id="KW-0808">Transferase</keyword>
<dbReference type="InterPro" id="IPR001173">
    <property type="entry name" value="Glyco_trans_2-like"/>
</dbReference>
<protein>
    <submittedName>
        <fullName evidence="2">Glycosyltransferase, GT2 family</fullName>
    </submittedName>
</protein>
<dbReference type="EMBL" id="FXTQ01000004">
    <property type="protein sequence ID" value="SMO82123.1"/>
    <property type="molecule type" value="Genomic_DNA"/>
</dbReference>
<dbReference type="SUPFAM" id="SSF53448">
    <property type="entry name" value="Nucleotide-diphospho-sugar transferases"/>
    <property type="match status" value="1"/>
</dbReference>
<reference evidence="2 3" key="1">
    <citation type="submission" date="2017-05" db="EMBL/GenBank/DDBJ databases">
        <authorList>
            <person name="Varghese N."/>
            <person name="Submissions S."/>
        </authorList>
    </citation>
    <scope>NUCLEOTIDE SEQUENCE [LARGE SCALE GENOMIC DNA]</scope>
    <source>
        <strain evidence="2 3">DSM 29982</strain>
    </source>
</reference>
<dbReference type="AlphaFoldDB" id="A0A521EDW5"/>
<dbReference type="Proteomes" id="UP000319267">
    <property type="component" value="Unassembled WGS sequence"/>
</dbReference>
<name>A0A521EDW5_9FLAO</name>
<gene>
    <name evidence="2" type="ORF">SAMN06265220_104153</name>
</gene>
<dbReference type="RefSeq" id="WP_111379839.1">
    <property type="nucleotide sequence ID" value="NZ_CP043612.1"/>
</dbReference>
<feature type="domain" description="Glycosyltransferase 2-like" evidence="1">
    <location>
        <begin position="4"/>
        <end position="157"/>
    </location>
</feature>
<evidence type="ECO:0000313" key="2">
    <source>
        <dbReference type="EMBL" id="SMO82123.1"/>
    </source>
</evidence>
<dbReference type="OrthoDB" id="1143197at2"/>
<dbReference type="Gene3D" id="3.90.550.10">
    <property type="entry name" value="Spore Coat Polysaccharide Biosynthesis Protein SpsA, Chain A"/>
    <property type="match status" value="1"/>
</dbReference>
<evidence type="ECO:0000259" key="1">
    <source>
        <dbReference type="Pfam" id="PF00535"/>
    </source>
</evidence>
<accession>A0A521EDW5</accession>
<dbReference type="GO" id="GO:0016740">
    <property type="term" value="F:transferase activity"/>
    <property type="evidence" value="ECO:0007669"/>
    <property type="project" value="UniProtKB-KW"/>
</dbReference>
<dbReference type="Pfam" id="PF00535">
    <property type="entry name" value="Glycos_transf_2"/>
    <property type="match status" value="1"/>
</dbReference>